<dbReference type="GO" id="GO:0016787">
    <property type="term" value="F:hydrolase activity"/>
    <property type="evidence" value="ECO:0007669"/>
    <property type="project" value="UniProtKB-KW"/>
</dbReference>
<dbReference type="GO" id="GO:0043139">
    <property type="term" value="F:5'-3' DNA helicase activity"/>
    <property type="evidence" value="ECO:0007669"/>
    <property type="project" value="UniProtKB-EC"/>
</dbReference>
<evidence type="ECO:0000256" key="1">
    <source>
        <dbReference type="RuleBase" id="RU363044"/>
    </source>
</evidence>
<comment type="cofactor">
    <cofactor evidence="1">
        <name>Mg(2+)</name>
        <dbReference type="ChEBI" id="CHEBI:18420"/>
    </cofactor>
</comment>
<accession>A0A815FKI1</accession>
<gene>
    <name evidence="3" type="ORF">JYZ213_LOCUS33608</name>
</gene>
<dbReference type="InterPro" id="IPR027417">
    <property type="entry name" value="P-loop_NTPase"/>
</dbReference>
<dbReference type="SUPFAM" id="SSF52540">
    <property type="entry name" value="P-loop containing nucleoside triphosphate hydrolases"/>
    <property type="match status" value="2"/>
</dbReference>
<name>A0A815FKI1_9BILA</name>
<dbReference type="Gene3D" id="3.40.50.300">
    <property type="entry name" value="P-loop containing nucleotide triphosphate hydrolases"/>
    <property type="match status" value="1"/>
</dbReference>
<keyword evidence="1" id="KW-0347">Helicase</keyword>
<dbReference type="GO" id="GO:0000723">
    <property type="term" value="P:telomere maintenance"/>
    <property type="evidence" value="ECO:0007669"/>
    <property type="project" value="InterPro"/>
</dbReference>
<keyword evidence="1" id="KW-0547">Nucleotide-binding</keyword>
<evidence type="ECO:0000259" key="2">
    <source>
        <dbReference type="Pfam" id="PF05970"/>
    </source>
</evidence>
<dbReference type="PANTHER" id="PTHR47642">
    <property type="entry name" value="ATP-DEPENDENT DNA HELICASE"/>
    <property type="match status" value="1"/>
</dbReference>
<dbReference type="PANTHER" id="PTHR47642:SF6">
    <property type="entry name" value="ATP-DEPENDENT DNA HELICASE"/>
    <property type="match status" value="1"/>
</dbReference>
<dbReference type="GO" id="GO:0006281">
    <property type="term" value="P:DNA repair"/>
    <property type="evidence" value="ECO:0007669"/>
    <property type="project" value="UniProtKB-KW"/>
</dbReference>
<dbReference type="Proteomes" id="UP000663845">
    <property type="component" value="Unassembled WGS sequence"/>
</dbReference>
<dbReference type="Pfam" id="PF05970">
    <property type="entry name" value="PIF1"/>
    <property type="match status" value="1"/>
</dbReference>
<dbReference type="AlphaFoldDB" id="A0A815FKI1"/>
<sequence>MMRKLAPTGIAAAEIGGMTIHSFLGEQRNSGKPRTIKPGDSKLEKQWGLVEYLLIDEMSMVGLTLLGKLNRILSAAKHVDPQIPFGGINVIFFGDYLQYRPVYDTPLYTDFSQPSKTKSGQLLSEKEIQQRAARSLILQINCVIKLSQQMRTEDERYRELLERLRQGDCTLGDYELLLTRVVGQPSVSSLRESPWNEAPILAYRNEVRTQLNNKAAVQNAAQLGLQPMVCVAQDTCKGKPIEDPILMKKLLELSDSKTEHLPGLLPFVPGMPVILTQNLAIELGLINGINGIFRQLVYEADSVSKIECNLETLQPKIVPVPLMEQTFRVDVTDMLPKNKQPKSNQKAMLSIKRRALPLVPAYCITTHKSQGQTLSKAVIDLKLPNETEDIAAVYVPLSRFQRLIDVAILRPFDYEVLRIKPSKSQVAEIERLDKLYIDTKFRFPEYFQ</sequence>
<feature type="domain" description="DNA helicase Pif1-like DEAD-box helicase" evidence="2">
    <location>
        <begin position="5"/>
        <end position="170"/>
    </location>
</feature>
<keyword evidence="1" id="KW-0067">ATP-binding</keyword>
<keyword evidence="1" id="KW-0233">DNA recombination</keyword>
<comment type="caution">
    <text evidence="3">The sequence shown here is derived from an EMBL/GenBank/DDBJ whole genome shotgun (WGS) entry which is preliminary data.</text>
</comment>
<reference evidence="3" key="1">
    <citation type="submission" date="2021-02" db="EMBL/GenBank/DDBJ databases">
        <authorList>
            <person name="Nowell W R."/>
        </authorList>
    </citation>
    <scope>NUCLEOTIDE SEQUENCE</scope>
</reference>
<evidence type="ECO:0000313" key="4">
    <source>
        <dbReference type="Proteomes" id="UP000663845"/>
    </source>
</evidence>
<dbReference type="EC" id="5.6.2.3" evidence="1"/>
<evidence type="ECO:0000313" key="3">
    <source>
        <dbReference type="EMBL" id="CAF1324713.1"/>
    </source>
</evidence>
<comment type="similarity">
    <text evidence="1">Belongs to the helicase family.</text>
</comment>
<dbReference type="InterPro" id="IPR051055">
    <property type="entry name" value="PIF1_helicase"/>
</dbReference>
<keyword evidence="1" id="KW-0378">Hydrolase</keyword>
<dbReference type="GO" id="GO:0006310">
    <property type="term" value="P:DNA recombination"/>
    <property type="evidence" value="ECO:0007669"/>
    <property type="project" value="UniProtKB-KW"/>
</dbReference>
<proteinExistence type="inferred from homology"/>
<comment type="catalytic activity">
    <reaction evidence="1">
        <text>ATP + H2O = ADP + phosphate + H(+)</text>
        <dbReference type="Rhea" id="RHEA:13065"/>
        <dbReference type="ChEBI" id="CHEBI:15377"/>
        <dbReference type="ChEBI" id="CHEBI:15378"/>
        <dbReference type="ChEBI" id="CHEBI:30616"/>
        <dbReference type="ChEBI" id="CHEBI:43474"/>
        <dbReference type="ChEBI" id="CHEBI:456216"/>
        <dbReference type="EC" id="5.6.2.3"/>
    </reaction>
</comment>
<dbReference type="EMBL" id="CAJNOG010000643">
    <property type="protein sequence ID" value="CAF1324713.1"/>
    <property type="molecule type" value="Genomic_DNA"/>
</dbReference>
<protein>
    <recommendedName>
        <fullName evidence="1">ATP-dependent DNA helicase</fullName>
        <ecNumber evidence="1">5.6.2.3</ecNumber>
    </recommendedName>
</protein>
<keyword evidence="1" id="KW-0227">DNA damage</keyword>
<dbReference type="InterPro" id="IPR010285">
    <property type="entry name" value="DNA_helicase_pif1-like_DEAD"/>
</dbReference>
<dbReference type="GO" id="GO:0005524">
    <property type="term" value="F:ATP binding"/>
    <property type="evidence" value="ECO:0007669"/>
    <property type="project" value="UniProtKB-KW"/>
</dbReference>
<organism evidence="3 4">
    <name type="scientific">Adineta steineri</name>
    <dbReference type="NCBI Taxonomy" id="433720"/>
    <lineage>
        <taxon>Eukaryota</taxon>
        <taxon>Metazoa</taxon>
        <taxon>Spiralia</taxon>
        <taxon>Gnathifera</taxon>
        <taxon>Rotifera</taxon>
        <taxon>Eurotatoria</taxon>
        <taxon>Bdelloidea</taxon>
        <taxon>Adinetida</taxon>
        <taxon>Adinetidae</taxon>
        <taxon>Adineta</taxon>
    </lineage>
</organism>
<keyword evidence="1" id="KW-0234">DNA repair</keyword>